<dbReference type="InterPro" id="IPR009922">
    <property type="entry name" value="DUF1457"/>
</dbReference>
<reference evidence="1" key="1">
    <citation type="submission" date="2018-06" db="EMBL/GenBank/DDBJ databases">
        <authorList>
            <person name="Zhirakovskaya E."/>
        </authorList>
    </citation>
    <scope>NUCLEOTIDE SEQUENCE</scope>
</reference>
<organism evidence="1">
    <name type="scientific">hydrothermal vent metagenome</name>
    <dbReference type="NCBI Taxonomy" id="652676"/>
    <lineage>
        <taxon>unclassified sequences</taxon>
        <taxon>metagenomes</taxon>
        <taxon>ecological metagenomes</taxon>
    </lineage>
</organism>
<name>A0A3B0SSX2_9ZZZZ</name>
<proteinExistence type="predicted"/>
<gene>
    <name evidence="1" type="ORF">MNBD_ALPHA01-1843</name>
</gene>
<accession>A0A3B0SSX2</accession>
<sequence length="152" mass="17815">MQNVEIKDLNPQDFTSDKQRDLYQYWKGIRGDLLMPSRQDLNPMDIPHLLSAIWMADVIDVEPPKFKVRLFGTDLVRAFQLEGTNRPLDEVSFTGEIIIRLTKLVRTRQSYFYACDFPVESDDYKYYSTLTLPMSSDNENVDIILSYVHCYC</sequence>
<evidence type="ECO:0000313" key="1">
    <source>
        <dbReference type="EMBL" id="VAW03549.1"/>
    </source>
</evidence>
<protein>
    <recommendedName>
        <fullName evidence="2">PAS domain-containing protein</fullName>
    </recommendedName>
</protein>
<evidence type="ECO:0008006" key="2">
    <source>
        <dbReference type="Google" id="ProtNLM"/>
    </source>
</evidence>
<dbReference type="EMBL" id="UOEJ01000173">
    <property type="protein sequence ID" value="VAW03549.1"/>
    <property type="molecule type" value="Genomic_DNA"/>
</dbReference>
<dbReference type="AlphaFoldDB" id="A0A3B0SSX2"/>
<dbReference type="Pfam" id="PF07310">
    <property type="entry name" value="PAS_5"/>
    <property type="match status" value="1"/>
</dbReference>